<name>A0A5B7H3Z0_PORTR</name>
<accession>A0A5B7H3Z0</accession>
<protein>
    <submittedName>
        <fullName evidence="2">Uncharacterized protein</fullName>
    </submittedName>
</protein>
<dbReference type="AlphaFoldDB" id="A0A5B7H3Z0"/>
<keyword evidence="3" id="KW-1185">Reference proteome</keyword>
<evidence type="ECO:0000313" key="3">
    <source>
        <dbReference type="Proteomes" id="UP000324222"/>
    </source>
</evidence>
<evidence type="ECO:0000256" key="1">
    <source>
        <dbReference type="SAM" id="MobiDB-lite"/>
    </source>
</evidence>
<organism evidence="2 3">
    <name type="scientific">Portunus trituberculatus</name>
    <name type="common">Swimming crab</name>
    <name type="synonym">Neptunus trituberculatus</name>
    <dbReference type="NCBI Taxonomy" id="210409"/>
    <lineage>
        <taxon>Eukaryota</taxon>
        <taxon>Metazoa</taxon>
        <taxon>Ecdysozoa</taxon>
        <taxon>Arthropoda</taxon>
        <taxon>Crustacea</taxon>
        <taxon>Multicrustacea</taxon>
        <taxon>Malacostraca</taxon>
        <taxon>Eumalacostraca</taxon>
        <taxon>Eucarida</taxon>
        <taxon>Decapoda</taxon>
        <taxon>Pleocyemata</taxon>
        <taxon>Brachyura</taxon>
        <taxon>Eubrachyura</taxon>
        <taxon>Portunoidea</taxon>
        <taxon>Portunidae</taxon>
        <taxon>Portuninae</taxon>
        <taxon>Portunus</taxon>
    </lineage>
</organism>
<feature type="compositionally biased region" description="Polar residues" evidence="1">
    <location>
        <begin position="13"/>
        <end position="22"/>
    </location>
</feature>
<gene>
    <name evidence="2" type="ORF">E2C01_058893</name>
</gene>
<proteinExistence type="predicted"/>
<evidence type="ECO:0000313" key="2">
    <source>
        <dbReference type="EMBL" id="MPC64773.1"/>
    </source>
</evidence>
<sequence>MNAAPPQILPVQGNETETRPFTPNQPGVLIWPFRCYLPLTTAVMTRRPILSCLRPPRPSYSPSSPPREQ</sequence>
<feature type="region of interest" description="Disordered" evidence="1">
    <location>
        <begin position="1"/>
        <end position="22"/>
    </location>
</feature>
<dbReference type="EMBL" id="VSRR010022561">
    <property type="protein sequence ID" value="MPC64773.1"/>
    <property type="molecule type" value="Genomic_DNA"/>
</dbReference>
<comment type="caution">
    <text evidence="2">The sequence shown here is derived from an EMBL/GenBank/DDBJ whole genome shotgun (WGS) entry which is preliminary data.</text>
</comment>
<reference evidence="2 3" key="1">
    <citation type="submission" date="2019-05" db="EMBL/GenBank/DDBJ databases">
        <title>Another draft genome of Portunus trituberculatus and its Hox gene families provides insights of decapod evolution.</title>
        <authorList>
            <person name="Jeong J.-H."/>
            <person name="Song I."/>
            <person name="Kim S."/>
            <person name="Choi T."/>
            <person name="Kim D."/>
            <person name="Ryu S."/>
            <person name="Kim W."/>
        </authorList>
    </citation>
    <scope>NUCLEOTIDE SEQUENCE [LARGE SCALE GENOMIC DNA]</scope>
    <source>
        <tissue evidence="2">Muscle</tissue>
    </source>
</reference>
<dbReference type="Proteomes" id="UP000324222">
    <property type="component" value="Unassembled WGS sequence"/>
</dbReference>